<accession>A0A0W0GER0</accession>
<dbReference type="Gene3D" id="3.50.50.60">
    <property type="entry name" value="FAD/NAD(P)-binding domain"/>
    <property type="match status" value="1"/>
</dbReference>
<gene>
    <name evidence="6" type="ORF">WG66_361</name>
</gene>
<evidence type="ECO:0000256" key="1">
    <source>
        <dbReference type="ARBA" id="ARBA00006442"/>
    </source>
</evidence>
<dbReference type="InterPro" id="IPR023753">
    <property type="entry name" value="FAD/NAD-binding_dom"/>
</dbReference>
<keyword evidence="2" id="KW-0285">Flavoprotein</keyword>
<comment type="similarity">
    <text evidence="1">Belongs to the FAD-dependent oxidoreductase family.</text>
</comment>
<dbReference type="Proteomes" id="UP000054988">
    <property type="component" value="Unassembled WGS sequence"/>
</dbReference>
<name>A0A0W0GER0_MONRR</name>
<evidence type="ECO:0000256" key="2">
    <source>
        <dbReference type="ARBA" id="ARBA00022630"/>
    </source>
</evidence>
<organism evidence="6 7">
    <name type="scientific">Moniliophthora roreri</name>
    <name type="common">Frosty pod rot fungus</name>
    <name type="synonym">Monilia roreri</name>
    <dbReference type="NCBI Taxonomy" id="221103"/>
    <lineage>
        <taxon>Eukaryota</taxon>
        <taxon>Fungi</taxon>
        <taxon>Dikarya</taxon>
        <taxon>Basidiomycota</taxon>
        <taxon>Agaricomycotina</taxon>
        <taxon>Agaricomycetes</taxon>
        <taxon>Agaricomycetidae</taxon>
        <taxon>Agaricales</taxon>
        <taxon>Marasmiineae</taxon>
        <taxon>Marasmiaceae</taxon>
        <taxon>Moniliophthora</taxon>
    </lineage>
</organism>
<evidence type="ECO:0000256" key="3">
    <source>
        <dbReference type="ARBA" id="ARBA00022827"/>
    </source>
</evidence>
<evidence type="ECO:0000313" key="6">
    <source>
        <dbReference type="EMBL" id="KTB47060.1"/>
    </source>
</evidence>
<protein>
    <recommendedName>
        <fullName evidence="5">FAD/NAD(P)-binding domain-containing protein</fullName>
    </recommendedName>
</protein>
<dbReference type="PRINTS" id="PR00368">
    <property type="entry name" value="FADPNR"/>
</dbReference>
<dbReference type="EMBL" id="LATX01000150">
    <property type="protein sequence ID" value="KTB47060.1"/>
    <property type="molecule type" value="Genomic_DNA"/>
</dbReference>
<keyword evidence="3" id="KW-0274">FAD</keyword>
<dbReference type="Gene3D" id="3.50.50.100">
    <property type="match status" value="1"/>
</dbReference>
<dbReference type="GO" id="GO:0005737">
    <property type="term" value="C:cytoplasm"/>
    <property type="evidence" value="ECO:0007669"/>
    <property type="project" value="TreeGrafter"/>
</dbReference>
<sequence>MASKRADDRTTILIVGGGSAGVNITRPLSKSLDPAKYNVNHLEDQIMVPYDKLFHNGNGTFVQGEVTKINQKPGDTHGEVVLSNGKTLEYDILVLATGGKWDGPLAFPKEPSEVVSFICKRRKEFSKSQNILLVGGGTVGIELAGEIRDIWPGKEVTVIQRDRLLLNNTYPDKFRVAMQKQIESRGVKVIVDDSIGDVASGVSKGTLTTRKGKALQPDLVVRAWGAKAHLWCPRNTTGLMASYAYLGIKYEEFLG</sequence>
<dbReference type="Pfam" id="PF07992">
    <property type="entry name" value="Pyr_redox_2"/>
    <property type="match status" value="1"/>
</dbReference>
<reference evidence="6 7" key="1">
    <citation type="submission" date="2015-12" db="EMBL/GenBank/DDBJ databases">
        <title>Draft genome sequence of Moniliophthora roreri, the causal agent of frosty pod rot of cacao.</title>
        <authorList>
            <person name="Aime M.C."/>
            <person name="Diaz-Valderrama J.R."/>
            <person name="Kijpornyongpan T."/>
            <person name="Phillips-Mora W."/>
        </authorList>
    </citation>
    <scope>NUCLEOTIDE SEQUENCE [LARGE SCALE GENOMIC DNA]</scope>
    <source>
        <strain evidence="6 7">MCA 2952</strain>
    </source>
</reference>
<dbReference type="GO" id="GO:0004174">
    <property type="term" value="F:electron-transferring-flavoprotein dehydrogenase activity"/>
    <property type="evidence" value="ECO:0007669"/>
    <property type="project" value="TreeGrafter"/>
</dbReference>
<evidence type="ECO:0000256" key="4">
    <source>
        <dbReference type="ARBA" id="ARBA00023002"/>
    </source>
</evidence>
<feature type="domain" description="FAD/NAD(P)-binding" evidence="5">
    <location>
        <begin position="12"/>
        <end position="228"/>
    </location>
</feature>
<proteinExistence type="inferred from homology"/>
<dbReference type="GO" id="GO:0050660">
    <property type="term" value="F:flavin adenine dinucleotide binding"/>
    <property type="evidence" value="ECO:0007669"/>
    <property type="project" value="TreeGrafter"/>
</dbReference>
<evidence type="ECO:0000313" key="7">
    <source>
        <dbReference type="Proteomes" id="UP000054988"/>
    </source>
</evidence>
<evidence type="ECO:0000259" key="5">
    <source>
        <dbReference type="Pfam" id="PF07992"/>
    </source>
</evidence>
<comment type="caution">
    <text evidence="6">The sequence shown here is derived from an EMBL/GenBank/DDBJ whole genome shotgun (WGS) entry which is preliminary data.</text>
</comment>
<dbReference type="SUPFAM" id="SSF51905">
    <property type="entry name" value="FAD/NAD(P)-binding domain"/>
    <property type="match status" value="1"/>
</dbReference>
<dbReference type="AlphaFoldDB" id="A0A0W0GER0"/>
<dbReference type="PANTHER" id="PTHR43735">
    <property type="entry name" value="APOPTOSIS-INDUCING FACTOR 1"/>
    <property type="match status" value="1"/>
</dbReference>
<dbReference type="PANTHER" id="PTHR43735:SF3">
    <property type="entry name" value="FERROPTOSIS SUPPRESSOR PROTEIN 1"/>
    <property type="match status" value="1"/>
</dbReference>
<dbReference type="InterPro" id="IPR036188">
    <property type="entry name" value="FAD/NAD-bd_sf"/>
</dbReference>
<keyword evidence="4" id="KW-0560">Oxidoreductase</keyword>